<protein>
    <submittedName>
        <fullName evidence="1">Uncharacterized protein</fullName>
    </submittedName>
</protein>
<gene>
    <name evidence="1" type="ORF">B0I27_103406</name>
</gene>
<keyword evidence="2" id="KW-1185">Reference proteome</keyword>
<name>A0A2T0U7P1_9SPHI</name>
<dbReference type="AlphaFoldDB" id="A0A2T0U7P1"/>
<organism evidence="1 2">
    <name type="scientific">Arcticibacter pallidicorallinus</name>
    <dbReference type="NCBI Taxonomy" id="1259464"/>
    <lineage>
        <taxon>Bacteria</taxon>
        <taxon>Pseudomonadati</taxon>
        <taxon>Bacteroidota</taxon>
        <taxon>Sphingobacteriia</taxon>
        <taxon>Sphingobacteriales</taxon>
        <taxon>Sphingobacteriaceae</taxon>
        <taxon>Arcticibacter</taxon>
    </lineage>
</organism>
<comment type="caution">
    <text evidence="1">The sequence shown here is derived from an EMBL/GenBank/DDBJ whole genome shotgun (WGS) entry which is preliminary data.</text>
</comment>
<dbReference type="Proteomes" id="UP000238034">
    <property type="component" value="Unassembled WGS sequence"/>
</dbReference>
<reference evidence="1 2" key="1">
    <citation type="submission" date="2018-03" db="EMBL/GenBank/DDBJ databases">
        <title>Genomic Encyclopedia of Type Strains, Phase III (KMG-III): the genomes of soil and plant-associated and newly described type strains.</title>
        <authorList>
            <person name="Whitman W."/>
        </authorList>
    </citation>
    <scope>NUCLEOTIDE SEQUENCE [LARGE SCALE GENOMIC DNA]</scope>
    <source>
        <strain evidence="1 2">CGMCC 1.9313</strain>
    </source>
</reference>
<sequence length="73" mass="8744">MIYLKKIVQVQLCSFFKWNEADHFFDDSLVYWFSDWNLVLEFLDQSFQADFFLGSGLHVFKGEFARLHLITSN</sequence>
<evidence type="ECO:0000313" key="2">
    <source>
        <dbReference type="Proteomes" id="UP000238034"/>
    </source>
</evidence>
<dbReference type="EMBL" id="PVTH01000003">
    <property type="protein sequence ID" value="PRY53933.1"/>
    <property type="molecule type" value="Genomic_DNA"/>
</dbReference>
<accession>A0A2T0U7P1</accession>
<proteinExistence type="predicted"/>
<evidence type="ECO:0000313" key="1">
    <source>
        <dbReference type="EMBL" id="PRY53933.1"/>
    </source>
</evidence>